<protein>
    <submittedName>
        <fullName evidence="2">YggT family protein</fullName>
    </submittedName>
</protein>
<dbReference type="PANTHER" id="PTHR33219:SF14">
    <property type="entry name" value="PROTEIN COFACTOR ASSEMBLY OF COMPLEX C SUBUNIT B CCB3, CHLOROPLASTIC-RELATED"/>
    <property type="match status" value="1"/>
</dbReference>
<dbReference type="OrthoDB" id="283553at2"/>
<comment type="caution">
    <text evidence="2">The sequence shown here is derived from an EMBL/GenBank/DDBJ whole genome shotgun (WGS) entry which is preliminary data.</text>
</comment>
<dbReference type="GO" id="GO:0016020">
    <property type="term" value="C:membrane"/>
    <property type="evidence" value="ECO:0007669"/>
    <property type="project" value="InterPro"/>
</dbReference>
<comment type="similarity">
    <text evidence="1">Belongs to the YggT family.</text>
</comment>
<evidence type="ECO:0000256" key="1">
    <source>
        <dbReference type="ARBA" id="ARBA00010894"/>
    </source>
</evidence>
<organism evidence="2 3">
    <name type="scientific">Heliobacterium mobile</name>
    <name type="common">Heliobacillus mobilis</name>
    <dbReference type="NCBI Taxonomy" id="28064"/>
    <lineage>
        <taxon>Bacteria</taxon>
        <taxon>Bacillati</taxon>
        <taxon>Bacillota</taxon>
        <taxon>Clostridia</taxon>
        <taxon>Eubacteriales</taxon>
        <taxon>Heliobacteriaceae</taxon>
        <taxon>Heliobacterium</taxon>
    </lineage>
</organism>
<proteinExistence type="inferred from homology"/>
<evidence type="ECO:0000313" key="3">
    <source>
        <dbReference type="Proteomes" id="UP000430670"/>
    </source>
</evidence>
<dbReference type="Pfam" id="PF02325">
    <property type="entry name" value="CCB3_YggT"/>
    <property type="match status" value="1"/>
</dbReference>
<dbReference type="PANTHER" id="PTHR33219">
    <property type="entry name" value="YLMG HOMOLOG PROTEIN 2, CHLOROPLASTIC"/>
    <property type="match status" value="1"/>
</dbReference>
<dbReference type="AlphaFoldDB" id="A0A6I3SBA0"/>
<keyword evidence="3" id="KW-1185">Reference proteome</keyword>
<accession>A0A6I3SBA0</accession>
<evidence type="ECO:0000313" key="2">
    <source>
        <dbReference type="EMBL" id="MTV47598.1"/>
    </source>
</evidence>
<reference evidence="2 3" key="1">
    <citation type="submission" date="2019-11" db="EMBL/GenBank/DDBJ databases">
        <title>Whole-genome sequence of a the green, strictly anaerobic photosynthetic bacterium Heliobacillus mobilis DSM 6151.</title>
        <authorList>
            <person name="Kyndt J.A."/>
            <person name="Meyer T.E."/>
        </authorList>
    </citation>
    <scope>NUCLEOTIDE SEQUENCE [LARGE SCALE GENOMIC DNA]</scope>
    <source>
        <strain evidence="2 3">DSM 6151</strain>
    </source>
</reference>
<dbReference type="EMBL" id="WNKU01000001">
    <property type="protein sequence ID" value="MTV47598.1"/>
    <property type="molecule type" value="Genomic_DNA"/>
</dbReference>
<dbReference type="InterPro" id="IPR003425">
    <property type="entry name" value="CCB3/YggT"/>
</dbReference>
<name>A0A6I3SBA0_HELMO</name>
<dbReference type="Proteomes" id="UP000430670">
    <property type="component" value="Unassembled WGS sequence"/>
</dbReference>
<sequence length="72" mass="8444">MKFFIVVRVIISYFPHNPESTIFRFIYDLTEPVLGPLRRIIPVPRSLPLDFSPILGYFLLELVESVLIRLIL</sequence>
<gene>
    <name evidence="2" type="ORF">GJ688_01215</name>
</gene>